<sequence>MALLLISTTITCYGQRKEISTWSAKIGLGFNSPSESGFVDGFPAQTLNFPTVNLGVQRMFSRQLGARLDYGFNRFKSESDNPEFKINYNRINLQLVYNPSESLNFLTQEMQLIGHIGPGYSTAKPLGNLDVIKQSYLNAIAGLEFHYMINRKVALYVDVSYIYGLTNLEDYNPETLGFGAFNGNVFNLTFGVNIALSGCYYCE</sequence>
<evidence type="ECO:0000259" key="2">
    <source>
        <dbReference type="Pfam" id="PF13505"/>
    </source>
</evidence>
<accession>A0ABW3N8T1</accession>
<dbReference type="SUPFAM" id="SSF56925">
    <property type="entry name" value="OMPA-like"/>
    <property type="match status" value="1"/>
</dbReference>
<gene>
    <name evidence="3" type="ORF">ACFQ1Q_06950</name>
</gene>
<dbReference type="Pfam" id="PF13505">
    <property type="entry name" value="OMP_b-brl"/>
    <property type="match status" value="1"/>
</dbReference>
<comment type="caution">
    <text evidence="3">The sequence shown here is derived from an EMBL/GenBank/DDBJ whole genome shotgun (WGS) entry which is preliminary data.</text>
</comment>
<evidence type="ECO:0000313" key="4">
    <source>
        <dbReference type="Proteomes" id="UP001597013"/>
    </source>
</evidence>
<dbReference type="InterPro" id="IPR027385">
    <property type="entry name" value="Beta-barrel_OMP"/>
</dbReference>
<proteinExistence type="predicted"/>
<dbReference type="InterPro" id="IPR011250">
    <property type="entry name" value="OMP/PagP_B-barrel"/>
</dbReference>
<evidence type="ECO:0000313" key="3">
    <source>
        <dbReference type="EMBL" id="MFD1062980.1"/>
    </source>
</evidence>
<dbReference type="Proteomes" id="UP001597013">
    <property type="component" value="Unassembled WGS sequence"/>
</dbReference>
<keyword evidence="1" id="KW-0732">Signal</keyword>
<dbReference type="RefSeq" id="WP_386129319.1">
    <property type="nucleotide sequence ID" value="NZ_JBHTJL010000009.1"/>
</dbReference>
<protein>
    <submittedName>
        <fullName evidence="3">Outer membrane beta-barrel protein</fullName>
    </submittedName>
</protein>
<name>A0ABW3N8T1_9FLAO</name>
<dbReference type="Gene3D" id="2.40.160.20">
    <property type="match status" value="1"/>
</dbReference>
<organism evidence="3 4">
    <name type="scientific">Winogradskyella litorisediminis</name>
    <dbReference type="NCBI Taxonomy" id="1156618"/>
    <lineage>
        <taxon>Bacteria</taxon>
        <taxon>Pseudomonadati</taxon>
        <taxon>Bacteroidota</taxon>
        <taxon>Flavobacteriia</taxon>
        <taxon>Flavobacteriales</taxon>
        <taxon>Flavobacteriaceae</taxon>
        <taxon>Winogradskyella</taxon>
    </lineage>
</organism>
<evidence type="ECO:0000256" key="1">
    <source>
        <dbReference type="ARBA" id="ARBA00022729"/>
    </source>
</evidence>
<reference evidence="4" key="1">
    <citation type="journal article" date="2019" name="Int. J. Syst. Evol. Microbiol.">
        <title>The Global Catalogue of Microorganisms (GCM) 10K type strain sequencing project: providing services to taxonomists for standard genome sequencing and annotation.</title>
        <authorList>
            <consortium name="The Broad Institute Genomics Platform"/>
            <consortium name="The Broad Institute Genome Sequencing Center for Infectious Disease"/>
            <person name="Wu L."/>
            <person name="Ma J."/>
        </authorList>
    </citation>
    <scope>NUCLEOTIDE SEQUENCE [LARGE SCALE GENOMIC DNA]</scope>
    <source>
        <strain evidence="4">CCUG 62215</strain>
    </source>
</reference>
<dbReference type="EMBL" id="JBHTJL010000009">
    <property type="protein sequence ID" value="MFD1062980.1"/>
    <property type="molecule type" value="Genomic_DNA"/>
</dbReference>
<feature type="domain" description="Outer membrane protein beta-barrel" evidence="2">
    <location>
        <begin position="21"/>
        <end position="190"/>
    </location>
</feature>
<keyword evidence="4" id="KW-1185">Reference proteome</keyword>